<dbReference type="AlphaFoldDB" id="A0A810MZQ1"/>
<comment type="pathway">
    <text evidence="1">Cell wall biogenesis; cell wall polysaccharide biosynthesis.</text>
</comment>
<dbReference type="InterPro" id="IPR001173">
    <property type="entry name" value="Glyco_trans_2-like"/>
</dbReference>
<protein>
    <recommendedName>
        <fullName evidence="6">Glycosyltransferase 2-like domain-containing protein</fullName>
    </recommendedName>
</protein>
<dbReference type="InterPro" id="IPR029044">
    <property type="entry name" value="Nucleotide-diphossugar_trans"/>
</dbReference>
<sequence>MTRPIDPGDPVAFRAGRLLDVLIPTRNRPAELATTLSGLAGQPGPAGFGVLVSDQSDGEPSFAHPAAAAMARVLRHRGHPVRLARHLPARGMAEQRAFLLAGTTARYALFLDDDVWLEPGAVDRLVAAIERLGCGFVGNAVQGLSYLDDVRPAEQAAYEEWPGRPEPERIRSGGPGWDRWRLHSAANLLHIAARLDLAPEQWRAYKIAWIGGCVLFDREKLVRSGGFDFWPRVPADHQGEDVAAQLRVMERDGAAGVLPSGAFHLESPTTLTERGVECWQVVFADEAGTDYPPVSEPAGRPADGAGVPSRTG</sequence>
<keyword evidence="8" id="KW-1185">Reference proteome</keyword>
<evidence type="ECO:0000256" key="4">
    <source>
        <dbReference type="ARBA" id="ARBA00022679"/>
    </source>
</evidence>
<keyword evidence="3" id="KW-0328">Glycosyltransferase</keyword>
<dbReference type="Pfam" id="PF00535">
    <property type="entry name" value="Glycos_transf_2"/>
    <property type="match status" value="1"/>
</dbReference>
<dbReference type="SUPFAM" id="SSF53448">
    <property type="entry name" value="Nucleotide-diphospho-sugar transferases"/>
    <property type="match status" value="1"/>
</dbReference>
<proteinExistence type="inferred from homology"/>
<dbReference type="EMBL" id="AP023359">
    <property type="protein sequence ID" value="BCJ65033.1"/>
    <property type="molecule type" value="Genomic_DNA"/>
</dbReference>
<dbReference type="Gene3D" id="3.90.550.10">
    <property type="entry name" value="Spore Coat Polysaccharide Biosynthesis Protein SpsA, Chain A"/>
    <property type="match status" value="1"/>
</dbReference>
<dbReference type="CDD" id="cd00761">
    <property type="entry name" value="Glyco_tranf_GTA_type"/>
    <property type="match status" value="1"/>
</dbReference>
<feature type="domain" description="Glycosyltransferase 2-like" evidence="6">
    <location>
        <begin position="21"/>
        <end position="164"/>
    </location>
</feature>
<gene>
    <name evidence="7" type="ORF">Prubr_20540</name>
</gene>
<name>A0A810MZQ1_9ACTN</name>
<accession>A0A810MZQ1</accession>
<keyword evidence="4" id="KW-0808">Transferase</keyword>
<organism evidence="7 8">
    <name type="scientific">Polymorphospora rubra</name>
    <dbReference type="NCBI Taxonomy" id="338584"/>
    <lineage>
        <taxon>Bacteria</taxon>
        <taxon>Bacillati</taxon>
        <taxon>Actinomycetota</taxon>
        <taxon>Actinomycetes</taxon>
        <taxon>Micromonosporales</taxon>
        <taxon>Micromonosporaceae</taxon>
        <taxon>Polymorphospora</taxon>
    </lineage>
</organism>
<dbReference type="Proteomes" id="UP000680866">
    <property type="component" value="Chromosome"/>
</dbReference>
<feature type="region of interest" description="Disordered" evidence="5">
    <location>
        <begin position="290"/>
        <end position="312"/>
    </location>
</feature>
<evidence type="ECO:0000256" key="2">
    <source>
        <dbReference type="ARBA" id="ARBA00006739"/>
    </source>
</evidence>
<dbReference type="GO" id="GO:0016757">
    <property type="term" value="F:glycosyltransferase activity"/>
    <property type="evidence" value="ECO:0007669"/>
    <property type="project" value="UniProtKB-KW"/>
</dbReference>
<evidence type="ECO:0000259" key="6">
    <source>
        <dbReference type="Pfam" id="PF00535"/>
    </source>
</evidence>
<evidence type="ECO:0000256" key="1">
    <source>
        <dbReference type="ARBA" id="ARBA00004776"/>
    </source>
</evidence>
<dbReference type="KEGG" id="pry:Prubr_20540"/>
<evidence type="ECO:0000256" key="3">
    <source>
        <dbReference type="ARBA" id="ARBA00022676"/>
    </source>
</evidence>
<evidence type="ECO:0000313" key="7">
    <source>
        <dbReference type="EMBL" id="BCJ65033.1"/>
    </source>
</evidence>
<comment type="similarity">
    <text evidence="2">Belongs to the glycosyltransferase 2 family.</text>
</comment>
<evidence type="ECO:0000256" key="5">
    <source>
        <dbReference type="SAM" id="MobiDB-lite"/>
    </source>
</evidence>
<dbReference type="PANTHER" id="PTHR43179:SF12">
    <property type="entry name" value="GALACTOFURANOSYLTRANSFERASE GLFT2"/>
    <property type="match status" value="1"/>
</dbReference>
<dbReference type="PANTHER" id="PTHR43179">
    <property type="entry name" value="RHAMNOSYLTRANSFERASE WBBL"/>
    <property type="match status" value="1"/>
</dbReference>
<evidence type="ECO:0000313" key="8">
    <source>
        <dbReference type="Proteomes" id="UP000680866"/>
    </source>
</evidence>
<reference evidence="7" key="1">
    <citation type="submission" date="2020-08" db="EMBL/GenBank/DDBJ databases">
        <title>Whole genome shotgun sequence of Polymorphospora rubra NBRC 101157.</title>
        <authorList>
            <person name="Komaki H."/>
            <person name="Tamura T."/>
        </authorList>
    </citation>
    <scope>NUCLEOTIDE SEQUENCE</scope>
    <source>
        <strain evidence="7">NBRC 101157</strain>
    </source>
</reference>